<keyword evidence="3" id="KW-1133">Transmembrane helix</keyword>
<dbReference type="AlphaFoldDB" id="A0A9D2TYU1"/>
<protein>
    <submittedName>
        <fullName evidence="5">PP2C family protein-serine/threonine phosphatase</fullName>
    </submittedName>
</protein>
<gene>
    <name evidence="5" type="ORF">H9912_06640</name>
</gene>
<dbReference type="EMBL" id="DWUW01000182">
    <property type="protein sequence ID" value="HJD31601.1"/>
    <property type="molecule type" value="Genomic_DNA"/>
</dbReference>
<dbReference type="PANTHER" id="PTHR43156:SF2">
    <property type="entry name" value="STAGE II SPORULATION PROTEIN E"/>
    <property type="match status" value="1"/>
</dbReference>
<dbReference type="InterPro" id="IPR001932">
    <property type="entry name" value="PPM-type_phosphatase-like_dom"/>
</dbReference>
<keyword evidence="1" id="KW-0378">Hydrolase</keyword>
<organism evidence="5 6">
    <name type="scientific">Candidatus Eisenbergiella stercorigallinarum</name>
    <dbReference type="NCBI Taxonomy" id="2838557"/>
    <lineage>
        <taxon>Bacteria</taxon>
        <taxon>Bacillati</taxon>
        <taxon>Bacillota</taxon>
        <taxon>Clostridia</taxon>
        <taxon>Lachnospirales</taxon>
        <taxon>Lachnospiraceae</taxon>
        <taxon>Eisenbergiella</taxon>
    </lineage>
</organism>
<feature type="coiled-coil region" evidence="2">
    <location>
        <begin position="292"/>
        <end position="319"/>
    </location>
</feature>
<dbReference type="SUPFAM" id="SSF81606">
    <property type="entry name" value="PP2C-like"/>
    <property type="match status" value="1"/>
</dbReference>
<dbReference type="Gene3D" id="6.10.340.10">
    <property type="match status" value="1"/>
</dbReference>
<keyword evidence="3" id="KW-0812">Transmembrane</keyword>
<evidence type="ECO:0000259" key="4">
    <source>
        <dbReference type="SMART" id="SM00331"/>
    </source>
</evidence>
<reference evidence="5" key="2">
    <citation type="submission" date="2021-04" db="EMBL/GenBank/DDBJ databases">
        <authorList>
            <person name="Gilroy R."/>
        </authorList>
    </citation>
    <scope>NUCLEOTIDE SEQUENCE</scope>
    <source>
        <strain evidence="5">ChiHjej8B7-25341</strain>
    </source>
</reference>
<dbReference type="Gene3D" id="3.60.40.10">
    <property type="entry name" value="PPM-type phosphatase domain"/>
    <property type="match status" value="1"/>
</dbReference>
<dbReference type="SMART" id="SM00331">
    <property type="entry name" value="PP2C_SIG"/>
    <property type="match status" value="1"/>
</dbReference>
<dbReference type="InterPro" id="IPR036457">
    <property type="entry name" value="PPM-type-like_dom_sf"/>
</dbReference>
<dbReference type="InterPro" id="IPR052016">
    <property type="entry name" value="Bact_Sigma-Reg"/>
</dbReference>
<name>A0A9D2TYU1_9FIRM</name>
<reference evidence="5" key="1">
    <citation type="journal article" date="2021" name="PeerJ">
        <title>Extensive microbial diversity within the chicken gut microbiome revealed by metagenomics and culture.</title>
        <authorList>
            <person name="Gilroy R."/>
            <person name="Ravi A."/>
            <person name="Getino M."/>
            <person name="Pursley I."/>
            <person name="Horton D.L."/>
            <person name="Alikhan N.F."/>
            <person name="Baker D."/>
            <person name="Gharbi K."/>
            <person name="Hall N."/>
            <person name="Watson M."/>
            <person name="Adriaenssens E.M."/>
            <person name="Foster-Nyarko E."/>
            <person name="Jarju S."/>
            <person name="Secka A."/>
            <person name="Antonio M."/>
            <person name="Oren A."/>
            <person name="Chaudhuri R.R."/>
            <person name="La Ragione R."/>
            <person name="Hildebrand F."/>
            <person name="Pallen M.J."/>
        </authorList>
    </citation>
    <scope>NUCLEOTIDE SEQUENCE</scope>
    <source>
        <strain evidence="5">ChiHjej8B7-25341</strain>
    </source>
</reference>
<proteinExistence type="predicted"/>
<evidence type="ECO:0000313" key="6">
    <source>
        <dbReference type="Proteomes" id="UP000823851"/>
    </source>
</evidence>
<evidence type="ECO:0000256" key="3">
    <source>
        <dbReference type="SAM" id="Phobius"/>
    </source>
</evidence>
<comment type="caution">
    <text evidence="5">The sequence shown here is derived from an EMBL/GenBank/DDBJ whole genome shotgun (WGS) entry which is preliminary data.</text>
</comment>
<feature type="domain" description="PPM-type phosphatase" evidence="4">
    <location>
        <begin position="348"/>
        <end position="566"/>
    </location>
</feature>
<keyword evidence="2" id="KW-0175">Coiled coil</keyword>
<dbReference type="Proteomes" id="UP000823851">
    <property type="component" value="Unassembled WGS sequence"/>
</dbReference>
<keyword evidence="3" id="KW-0472">Membrane</keyword>
<dbReference type="Pfam" id="PF07228">
    <property type="entry name" value="SpoIIE"/>
    <property type="match status" value="1"/>
</dbReference>
<dbReference type="GO" id="GO:0016791">
    <property type="term" value="F:phosphatase activity"/>
    <property type="evidence" value="ECO:0007669"/>
    <property type="project" value="TreeGrafter"/>
</dbReference>
<feature type="transmembrane region" description="Helical" evidence="3">
    <location>
        <begin position="20"/>
        <end position="44"/>
    </location>
</feature>
<dbReference type="PANTHER" id="PTHR43156">
    <property type="entry name" value="STAGE II SPORULATION PROTEIN E-RELATED"/>
    <property type="match status" value="1"/>
</dbReference>
<feature type="transmembrane region" description="Helical" evidence="3">
    <location>
        <begin position="231"/>
        <end position="255"/>
    </location>
</feature>
<evidence type="ECO:0000313" key="5">
    <source>
        <dbReference type="EMBL" id="HJD31601.1"/>
    </source>
</evidence>
<evidence type="ECO:0000256" key="2">
    <source>
        <dbReference type="SAM" id="Coils"/>
    </source>
</evidence>
<evidence type="ECO:0000256" key="1">
    <source>
        <dbReference type="ARBA" id="ARBA00022801"/>
    </source>
</evidence>
<sequence length="577" mass="64686">MNTREKTKKQNYRFSLAFKFILGLCIVGVCIMAGTAAAGVSTYWKSITRQYNEMAYQVARTAEGYFTEEELAGYADAVYRYCTGQAGKEEIDRIAESESYLRIKEQLDRLRASMQANDIFVFVFDIDLLKNFDQEAYDRMEWNPIYYITDSYHIEEQQFSIGDRSAVLQDYVQDCIQAYETGVHADNYFISKGEFGYNTSAMYPVVQDGRTVAFIGVEIPMSTLQENVKGYLVRIVLVGSAITLLLLAAATWFLMRTLIDPVKQVAKAAGMFVRNNNVISDALKRIHTGDEIQMLSESVLKMEEDINAYIENLTRVTAEKERIGAELDVAAHIQADMLPSIFPPYPDRKEIDIYATMTPAKEVGGDFYDFFLVDEDHLALVMADVSGKGVPAALFMVIAKTLLKNRAQMGASPKEVLESVNNQLCENNESEMFVTVWLGIYQLSTGKLTAANAGHEYPAVKREGEGFSLYKDRHGLVLAGMENSRYREYELTLAPGEAIFVYTDGVPEATDAENRLFGTDRMLSALNAHPEASAQELLGRVKEEIDGFVGSAPQFDDITMLCLVNRNERKADEGNNA</sequence>
<accession>A0A9D2TYU1</accession>